<evidence type="ECO:0000259" key="2">
    <source>
        <dbReference type="PROSITE" id="PS50072"/>
    </source>
</evidence>
<protein>
    <recommendedName>
        <fullName evidence="2">PPIase cyclophilin-type domain-containing protein</fullName>
    </recommendedName>
</protein>
<dbReference type="Gene3D" id="2.40.100.10">
    <property type="entry name" value="Cyclophilin-like"/>
    <property type="match status" value="1"/>
</dbReference>
<dbReference type="Pfam" id="PF00160">
    <property type="entry name" value="Pro_isomerase"/>
    <property type="match status" value="1"/>
</dbReference>
<feature type="domain" description="PPIase cyclophilin-type" evidence="2">
    <location>
        <begin position="6"/>
        <end position="82"/>
    </location>
</feature>
<organism evidence="3 4">
    <name type="scientific">Malus baccata</name>
    <name type="common">Siberian crab apple</name>
    <name type="synonym">Pyrus baccata</name>
    <dbReference type="NCBI Taxonomy" id="106549"/>
    <lineage>
        <taxon>Eukaryota</taxon>
        <taxon>Viridiplantae</taxon>
        <taxon>Streptophyta</taxon>
        <taxon>Embryophyta</taxon>
        <taxon>Tracheophyta</taxon>
        <taxon>Spermatophyta</taxon>
        <taxon>Magnoliopsida</taxon>
        <taxon>eudicotyledons</taxon>
        <taxon>Gunneridae</taxon>
        <taxon>Pentapetalae</taxon>
        <taxon>rosids</taxon>
        <taxon>fabids</taxon>
        <taxon>Rosales</taxon>
        <taxon>Rosaceae</taxon>
        <taxon>Amygdaloideae</taxon>
        <taxon>Maleae</taxon>
        <taxon>Malus</taxon>
    </lineage>
</organism>
<dbReference type="PANTHER" id="PTHR11071">
    <property type="entry name" value="PEPTIDYL-PROLYL CIS-TRANS ISOMERASE"/>
    <property type="match status" value="1"/>
</dbReference>
<dbReference type="GO" id="GO:0003755">
    <property type="term" value="F:peptidyl-prolyl cis-trans isomerase activity"/>
    <property type="evidence" value="ECO:0007669"/>
    <property type="project" value="InterPro"/>
</dbReference>
<dbReference type="EMBL" id="VIEB01000268">
    <property type="protein sequence ID" value="TQD97625.1"/>
    <property type="molecule type" value="Genomic_DNA"/>
</dbReference>
<sequence length="82" mass="8985">MNPKVFFQIRLGTGKMGKIVMELYKDKAPSDFVENFRALCTGEHGKGAFGKPLHYKGSRFHKVIKGLHCMGGDIIEGTGLSG</sequence>
<dbReference type="PROSITE" id="PS50072">
    <property type="entry name" value="CSA_PPIASE_2"/>
    <property type="match status" value="1"/>
</dbReference>
<dbReference type="Proteomes" id="UP000315295">
    <property type="component" value="Unassembled WGS sequence"/>
</dbReference>
<dbReference type="PANTHER" id="PTHR11071:SF561">
    <property type="entry name" value="PEPTIDYL-PROLYL CIS-TRANS ISOMERASE D-RELATED"/>
    <property type="match status" value="1"/>
</dbReference>
<accession>A0A540MFV8</accession>
<dbReference type="GO" id="GO:0005737">
    <property type="term" value="C:cytoplasm"/>
    <property type="evidence" value="ECO:0007669"/>
    <property type="project" value="TreeGrafter"/>
</dbReference>
<dbReference type="InterPro" id="IPR029000">
    <property type="entry name" value="Cyclophilin-like_dom_sf"/>
</dbReference>
<evidence type="ECO:0000313" key="4">
    <source>
        <dbReference type="Proteomes" id="UP000315295"/>
    </source>
</evidence>
<gene>
    <name evidence="3" type="ORF">C1H46_016799</name>
</gene>
<dbReference type="SUPFAM" id="SSF50891">
    <property type="entry name" value="Cyclophilin-like"/>
    <property type="match status" value="1"/>
</dbReference>
<name>A0A540MFV8_MALBA</name>
<comment type="similarity">
    <text evidence="1">Belongs to the cyclophilin-type PPIase family.</text>
</comment>
<evidence type="ECO:0000256" key="1">
    <source>
        <dbReference type="ARBA" id="ARBA00007365"/>
    </source>
</evidence>
<dbReference type="AlphaFoldDB" id="A0A540MFV8"/>
<dbReference type="GO" id="GO:0016018">
    <property type="term" value="F:cyclosporin A binding"/>
    <property type="evidence" value="ECO:0007669"/>
    <property type="project" value="TreeGrafter"/>
</dbReference>
<keyword evidence="4" id="KW-1185">Reference proteome</keyword>
<dbReference type="STRING" id="106549.A0A540MFV8"/>
<reference evidence="3 4" key="1">
    <citation type="journal article" date="2019" name="G3 (Bethesda)">
        <title>Sequencing of a Wild Apple (Malus baccata) Genome Unravels the Differences Between Cultivated and Wild Apple Species Regarding Disease Resistance and Cold Tolerance.</title>
        <authorList>
            <person name="Chen X."/>
        </authorList>
    </citation>
    <scope>NUCLEOTIDE SEQUENCE [LARGE SCALE GENOMIC DNA]</scope>
    <source>
        <strain evidence="4">cv. Shandingzi</strain>
        <tissue evidence="3">Leaves</tissue>
    </source>
</reference>
<dbReference type="GO" id="GO:0006457">
    <property type="term" value="P:protein folding"/>
    <property type="evidence" value="ECO:0007669"/>
    <property type="project" value="TreeGrafter"/>
</dbReference>
<proteinExistence type="inferred from homology"/>
<evidence type="ECO:0000313" key="3">
    <source>
        <dbReference type="EMBL" id="TQD97625.1"/>
    </source>
</evidence>
<comment type="caution">
    <text evidence="3">The sequence shown here is derived from an EMBL/GenBank/DDBJ whole genome shotgun (WGS) entry which is preliminary data.</text>
</comment>
<dbReference type="InterPro" id="IPR002130">
    <property type="entry name" value="Cyclophilin-type_PPIase_dom"/>
</dbReference>